<feature type="transmembrane region" description="Helical" evidence="1">
    <location>
        <begin position="164"/>
        <end position="183"/>
    </location>
</feature>
<name>A0A1I2SUW5_9BACT</name>
<reference evidence="3" key="1">
    <citation type="submission" date="2016-10" db="EMBL/GenBank/DDBJ databases">
        <authorList>
            <person name="Varghese N."/>
            <person name="Submissions S."/>
        </authorList>
    </citation>
    <scope>NUCLEOTIDE SEQUENCE [LARGE SCALE GENOMIC DNA]</scope>
    <source>
        <strain evidence="3">DSM 19315</strain>
    </source>
</reference>
<proteinExistence type="predicted"/>
<evidence type="ECO:0000313" key="3">
    <source>
        <dbReference type="Proteomes" id="UP000199642"/>
    </source>
</evidence>
<feature type="transmembrane region" description="Helical" evidence="1">
    <location>
        <begin position="84"/>
        <end position="104"/>
    </location>
</feature>
<keyword evidence="1" id="KW-0472">Membrane</keyword>
<dbReference type="EMBL" id="FOPC01000005">
    <property type="protein sequence ID" value="SFG56490.1"/>
    <property type="molecule type" value="Genomic_DNA"/>
</dbReference>
<keyword evidence="3" id="KW-1185">Reference proteome</keyword>
<gene>
    <name evidence="2" type="ORF">SAMN04487988_10577</name>
</gene>
<dbReference type="AlphaFoldDB" id="A0A1I2SUW5"/>
<feature type="transmembrane region" description="Helical" evidence="1">
    <location>
        <begin position="111"/>
        <end position="131"/>
    </location>
</feature>
<protein>
    <recommendedName>
        <fullName evidence="4">Yip1 domain-containing protein</fullName>
    </recommendedName>
</protein>
<dbReference type="Proteomes" id="UP000199642">
    <property type="component" value="Unassembled WGS sequence"/>
</dbReference>
<evidence type="ECO:0000256" key="1">
    <source>
        <dbReference type="SAM" id="Phobius"/>
    </source>
</evidence>
<keyword evidence="1" id="KW-0812">Transmembrane</keyword>
<accession>A0A1I2SUW5</accession>
<keyword evidence="1" id="KW-1133">Transmembrane helix</keyword>
<sequence length="217" mass="25467">MSHFLSPINEFASQSFWRIFIIVAALNLISTLIYNHLVWSELVYLNEVGLEVPNDNFRKGSKTRFMINLTVDAFSPLWLMVKSGIVTGLIYLISYILNVIVAPLHIMKSILASYLFVIFGDLIYSVILLLYCPPLVKNDILHFYPLSFLNFLNPSSDLNKFYPIWSRINIFQLLFIFSLYYLFRIQHNLSHKNSIWLILSYIIFYGMFLVFWLLISI</sequence>
<dbReference type="STRING" id="435880.SAMN04487988_10577"/>
<feature type="transmembrane region" description="Helical" evidence="1">
    <location>
        <begin position="195"/>
        <end position="215"/>
    </location>
</feature>
<feature type="transmembrane region" description="Helical" evidence="1">
    <location>
        <begin position="16"/>
        <end position="37"/>
    </location>
</feature>
<organism evidence="2 3">
    <name type="scientific">Algoriphagus hitonicola</name>
    <dbReference type="NCBI Taxonomy" id="435880"/>
    <lineage>
        <taxon>Bacteria</taxon>
        <taxon>Pseudomonadati</taxon>
        <taxon>Bacteroidota</taxon>
        <taxon>Cytophagia</taxon>
        <taxon>Cytophagales</taxon>
        <taxon>Cyclobacteriaceae</taxon>
        <taxon>Algoriphagus</taxon>
    </lineage>
</organism>
<evidence type="ECO:0000313" key="2">
    <source>
        <dbReference type="EMBL" id="SFG56490.1"/>
    </source>
</evidence>
<evidence type="ECO:0008006" key="4">
    <source>
        <dbReference type="Google" id="ProtNLM"/>
    </source>
</evidence>